<dbReference type="SUPFAM" id="SSF56935">
    <property type="entry name" value="Porins"/>
    <property type="match status" value="1"/>
</dbReference>
<keyword evidence="3" id="KW-0998">Cell outer membrane</keyword>
<name>A0A4Q9H852_9SPHI</name>
<keyword evidence="7" id="KW-1185">Reference proteome</keyword>
<dbReference type="AlphaFoldDB" id="A0A4Q9H852"/>
<dbReference type="InterPro" id="IPR037066">
    <property type="entry name" value="Plug_dom_sf"/>
</dbReference>
<keyword evidence="6" id="KW-0675">Receptor</keyword>
<dbReference type="SUPFAM" id="SSF49464">
    <property type="entry name" value="Carboxypeptidase regulatory domain-like"/>
    <property type="match status" value="1"/>
</dbReference>
<feature type="domain" description="Outer membrane protein beta-barrel" evidence="5">
    <location>
        <begin position="386"/>
        <end position="791"/>
    </location>
</feature>
<dbReference type="OrthoDB" id="606851at2"/>
<dbReference type="RefSeq" id="WP_131031912.1">
    <property type="nucleotide sequence ID" value="NZ_SIXF01000029.1"/>
</dbReference>
<keyword evidence="4" id="KW-0732">Signal</keyword>
<evidence type="ECO:0000256" key="2">
    <source>
        <dbReference type="ARBA" id="ARBA00023136"/>
    </source>
</evidence>
<dbReference type="Proteomes" id="UP000291819">
    <property type="component" value="Unassembled WGS sequence"/>
</dbReference>
<dbReference type="GO" id="GO:0009279">
    <property type="term" value="C:cell outer membrane"/>
    <property type="evidence" value="ECO:0007669"/>
    <property type="project" value="UniProtKB-SubCell"/>
</dbReference>
<gene>
    <name evidence="6" type="ORF">EYS08_20770</name>
</gene>
<dbReference type="Gene3D" id="2.60.40.1120">
    <property type="entry name" value="Carboxypeptidase-like, regulatory domain"/>
    <property type="match status" value="1"/>
</dbReference>
<evidence type="ECO:0000259" key="5">
    <source>
        <dbReference type="Pfam" id="PF14905"/>
    </source>
</evidence>
<dbReference type="Pfam" id="PF14905">
    <property type="entry name" value="OMP_b-brl_3"/>
    <property type="match status" value="1"/>
</dbReference>
<comment type="caution">
    <text evidence="6">The sequence shown here is derived from an EMBL/GenBank/DDBJ whole genome shotgun (WGS) entry which is preliminary data.</text>
</comment>
<comment type="subcellular location">
    <subcellularLocation>
        <location evidence="1">Cell outer membrane</location>
    </subcellularLocation>
</comment>
<dbReference type="PANTHER" id="PTHR40980">
    <property type="entry name" value="PLUG DOMAIN-CONTAINING PROTEIN"/>
    <property type="match status" value="1"/>
</dbReference>
<evidence type="ECO:0000256" key="3">
    <source>
        <dbReference type="ARBA" id="ARBA00023237"/>
    </source>
</evidence>
<dbReference type="EMBL" id="SIXF01000029">
    <property type="protein sequence ID" value="TBO40057.1"/>
    <property type="molecule type" value="Genomic_DNA"/>
</dbReference>
<sequence length="817" mass="91601">MKTLFTLVACFMACGASFAQKLNKLTGKIVDEKTVPVSFAIVRVLNYSDTMVVKSVSTNIEGEFAIDQLKSGEYVLSISIVGFKSKKTTHFSLNEDMKLPAITIESLTKQLKEVSIQGKKPFIEHQIDKMVLNVENSIIATGGTALEILEKAPGVQLDRQNDQILLNNKSGVMVMIDGKNNFLSSADLTVYLNGLSSSQIATIEIITNPSAKYDAAGNAGIINIKLKKNKAFGTNGSVSSTYRNAIRANLPTNIYGSELNFNLNHRVEKWNFFTNANASKNNNFSNLFLERSTNANGLQSMFNQNFQKIYTGSRLAAKLGADYYAGEKTTIGIMLDGSTNTRKLDNFSQTFINEIKDGVAGNNSLIQYSDANTPNKNYSANFNIRHDFKKEGASLNFDADYSGFDYSGLENFNTNFYDEKGTVYNNTTIKNDSKTAIDIYAAKTDFTWPISKTIKLETGLKSAYVKTNNDFLSLALVNNEWQNVLGQSNNFIYKENVNAAYANLSKDLGKWQVQAGLRAEYTQSTGTSVTNNTSVKQHYLSLFPTVFINQKISESSNLRYTYGRRIDRPNYQQLNPFNFYMDPYTIAQGNPYLKPQFTNNFEVSYNYKSGLFFSLSYAKTKDLILDSKTAQNDSTRIVTVGQGNIGSGEYYSAGLSVPVTIAKWWNLQNNFRVSYNKFNDDNLEGAPFALSKVFYNFNTVNSIVLDNNWALETNFWLNSPKVRGLERTTIYQYALNIGVQKSFLNKALKLKLNVDDIFQTNYWKGTLDYQNVNLRVQNNYISRRVSFNISYSFGNQNLKSTQDRKTAADDIKGRAGG</sequence>
<feature type="signal peptide" evidence="4">
    <location>
        <begin position="1"/>
        <end position="19"/>
    </location>
</feature>
<dbReference type="Gene3D" id="2.40.170.20">
    <property type="entry name" value="TonB-dependent receptor, beta-barrel domain"/>
    <property type="match status" value="1"/>
</dbReference>
<dbReference type="PANTHER" id="PTHR40980:SF4">
    <property type="entry name" value="TONB-DEPENDENT RECEPTOR-LIKE BETA-BARREL DOMAIN-CONTAINING PROTEIN"/>
    <property type="match status" value="1"/>
</dbReference>
<evidence type="ECO:0000256" key="1">
    <source>
        <dbReference type="ARBA" id="ARBA00004442"/>
    </source>
</evidence>
<evidence type="ECO:0000313" key="7">
    <source>
        <dbReference type="Proteomes" id="UP000291819"/>
    </source>
</evidence>
<evidence type="ECO:0000313" key="6">
    <source>
        <dbReference type="EMBL" id="TBO40057.1"/>
    </source>
</evidence>
<keyword evidence="2" id="KW-0472">Membrane</keyword>
<dbReference type="Gene3D" id="2.170.130.10">
    <property type="entry name" value="TonB-dependent receptor, plug domain"/>
    <property type="match status" value="1"/>
</dbReference>
<dbReference type="InterPro" id="IPR008969">
    <property type="entry name" value="CarboxyPept-like_regulatory"/>
</dbReference>
<feature type="chain" id="PRO_5020321375" evidence="4">
    <location>
        <begin position="20"/>
        <end position="817"/>
    </location>
</feature>
<organism evidence="6 7">
    <name type="scientific">Pedobacter kyonggii</name>
    <dbReference type="NCBI Taxonomy" id="1926871"/>
    <lineage>
        <taxon>Bacteria</taxon>
        <taxon>Pseudomonadati</taxon>
        <taxon>Bacteroidota</taxon>
        <taxon>Sphingobacteriia</taxon>
        <taxon>Sphingobacteriales</taxon>
        <taxon>Sphingobacteriaceae</taxon>
        <taxon>Pedobacter</taxon>
    </lineage>
</organism>
<protein>
    <submittedName>
        <fullName evidence="6">TonB-dependent receptor</fullName>
    </submittedName>
</protein>
<dbReference type="InterPro" id="IPR036942">
    <property type="entry name" value="Beta-barrel_TonB_sf"/>
</dbReference>
<accession>A0A4Q9H852</accession>
<dbReference type="InterPro" id="IPR041700">
    <property type="entry name" value="OMP_b-brl_3"/>
</dbReference>
<dbReference type="Pfam" id="PF13620">
    <property type="entry name" value="CarboxypepD_reg"/>
    <property type="match status" value="1"/>
</dbReference>
<reference evidence="6 7" key="1">
    <citation type="submission" date="2019-02" db="EMBL/GenBank/DDBJ databases">
        <title>Pedobacter kyonggii whole genome sequence analysis.</title>
        <authorList>
            <person name="Dahal R.H."/>
        </authorList>
    </citation>
    <scope>NUCLEOTIDE SEQUENCE [LARGE SCALE GENOMIC DNA]</scope>
    <source>
        <strain evidence="6 7">K-4-11-1</strain>
    </source>
</reference>
<evidence type="ECO:0000256" key="4">
    <source>
        <dbReference type="SAM" id="SignalP"/>
    </source>
</evidence>
<proteinExistence type="predicted"/>